<evidence type="ECO:0000313" key="3">
    <source>
        <dbReference type="WBParaSite" id="HCON_00068920-00001"/>
    </source>
</evidence>
<dbReference type="OMA" id="NEPIGEM"/>
<dbReference type="WBParaSite" id="HCON_00068920-00001">
    <property type="protein sequence ID" value="HCON_00068920-00001"/>
    <property type="gene ID" value="HCON_00068920"/>
</dbReference>
<proteinExistence type="predicted"/>
<protein>
    <submittedName>
        <fullName evidence="3">BPI2 domain-containing protein</fullName>
    </submittedName>
</protein>
<evidence type="ECO:0000313" key="2">
    <source>
        <dbReference type="Proteomes" id="UP000025227"/>
    </source>
</evidence>
<reference evidence="3" key="1">
    <citation type="submission" date="2020-12" db="UniProtKB">
        <authorList>
            <consortium name="WormBaseParasite"/>
        </authorList>
    </citation>
    <scope>IDENTIFICATION</scope>
    <source>
        <strain evidence="3">MHco3</strain>
    </source>
</reference>
<dbReference type="Pfam" id="PF02886">
    <property type="entry name" value="LBP_BPI_CETP_C"/>
    <property type="match status" value="1"/>
</dbReference>
<dbReference type="InterPro" id="IPR032942">
    <property type="entry name" value="BPI/LBP/Plunc"/>
</dbReference>
<evidence type="ECO:0000259" key="1">
    <source>
        <dbReference type="SMART" id="SM00329"/>
    </source>
</evidence>
<accession>A0A7I4YB29</accession>
<dbReference type="GO" id="GO:0005615">
    <property type="term" value="C:extracellular space"/>
    <property type="evidence" value="ECO:0007669"/>
    <property type="project" value="TreeGrafter"/>
</dbReference>
<dbReference type="PANTHER" id="PTHR10504">
    <property type="entry name" value="BACTERICIDAL PERMEABILITY-INCREASING BPI PROTEIN-RELATED"/>
    <property type="match status" value="1"/>
</dbReference>
<sequence length="425" mass="47100">MEVGVEVKKNTRGNPGLKVVFCEVPTNIPVTVAVQNPLTPETGAKFADAVSRDGHSVFQDLICPRLVFLVEKRINQRFGLLASRIALGDLNNFDLVKSILVSQQVLRRRSVSVPRLHDLPLQREPSARAGTRGRRQINTPTFLRSFNLSRANSLILDYTMLDGPFMSARGIELSTSGEISTPGQRTPFGPRPLALPTTVSPSLLQLVVSDYVPNSLMYHGHLIGLFNTRIDSMTPQLGPVMRTTCDMSTGSLFCVGDLFPTLRDLFPNRDVAFSFSTIKAPAFIVRQPERGGIRFRMLGLIDVAVLGPNGDSPVGAMEIHIDASMKMKMSSKSVRGKVNLETIRLVTRSPRTLVQDELDDAGFLSREILQRMVNDILKQGIPIPVHPLFKLQKPKLSLAERSMVLETDFKLNRNLIRQLIGEKLA</sequence>
<dbReference type="PANTHER" id="PTHR10504:SF139">
    <property type="entry name" value="BPI2 DOMAIN-CONTAINING PROTEIN"/>
    <property type="match status" value="1"/>
</dbReference>
<name>A0A7I4YB29_HAECO</name>
<dbReference type="Proteomes" id="UP000025227">
    <property type="component" value="Unplaced"/>
</dbReference>
<dbReference type="SUPFAM" id="SSF55394">
    <property type="entry name" value="Bactericidal permeability-increasing protein, BPI"/>
    <property type="match status" value="1"/>
</dbReference>
<feature type="domain" description="Lipid-binding serum glycoprotein C-terminal" evidence="1">
    <location>
        <begin position="198"/>
        <end position="407"/>
    </location>
</feature>
<dbReference type="GO" id="GO:0008289">
    <property type="term" value="F:lipid binding"/>
    <property type="evidence" value="ECO:0007669"/>
    <property type="project" value="InterPro"/>
</dbReference>
<dbReference type="InterPro" id="IPR017943">
    <property type="entry name" value="Bactericidal_perm-incr_a/b_dom"/>
</dbReference>
<organism evidence="2 3">
    <name type="scientific">Haemonchus contortus</name>
    <name type="common">Barber pole worm</name>
    <dbReference type="NCBI Taxonomy" id="6289"/>
    <lineage>
        <taxon>Eukaryota</taxon>
        <taxon>Metazoa</taxon>
        <taxon>Ecdysozoa</taxon>
        <taxon>Nematoda</taxon>
        <taxon>Chromadorea</taxon>
        <taxon>Rhabditida</taxon>
        <taxon>Rhabditina</taxon>
        <taxon>Rhabditomorpha</taxon>
        <taxon>Strongyloidea</taxon>
        <taxon>Trichostrongylidae</taxon>
        <taxon>Haemonchus</taxon>
    </lineage>
</organism>
<dbReference type="AlphaFoldDB" id="A0A7I4YB29"/>
<dbReference type="SMART" id="SM00329">
    <property type="entry name" value="BPI2"/>
    <property type="match status" value="1"/>
</dbReference>
<keyword evidence="2" id="KW-1185">Reference proteome</keyword>
<dbReference type="OrthoDB" id="10255543at2759"/>
<dbReference type="InterPro" id="IPR001124">
    <property type="entry name" value="Lipid-bd_serum_glycop_C"/>
</dbReference>
<dbReference type="Gene3D" id="3.15.20.10">
    <property type="entry name" value="Bactericidal permeability-increasing protein, domain 2"/>
    <property type="match status" value="1"/>
</dbReference>